<keyword evidence="2" id="KW-1185">Reference proteome</keyword>
<accession>A0A8R1ITC2</accession>
<dbReference type="AlphaFoldDB" id="A0A8R1ITC2"/>
<name>A0A8R1ITC2_CAEJA</name>
<protein>
    <submittedName>
        <fullName evidence="1">Uncharacterized protein</fullName>
    </submittedName>
</protein>
<reference evidence="1" key="2">
    <citation type="submission" date="2022-06" db="UniProtKB">
        <authorList>
            <consortium name="EnsemblMetazoa"/>
        </authorList>
    </citation>
    <scope>IDENTIFICATION</scope>
    <source>
        <strain evidence="1">DF5081</strain>
    </source>
</reference>
<evidence type="ECO:0000313" key="1">
    <source>
        <dbReference type="EnsemblMetazoa" id="CJA38442.1"/>
    </source>
</evidence>
<organism evidence="1 2">
    <name type="scientific">Caenorhabditis japonica</name>
    <dbReference type="NCBI Taxonomy" id="281687"/>
    <lineage>
        <taxon>Eukaryota</taxon>
        <taxon>Metazoa</taxon>
        <taxon>Ecdysozoa</taxon>
        <taxon>Nematoda</taxon>
        <taxon>Chromadorea</taxon>
        <taxon>Rhabditida</taxon>
        <taxon>Rhabditina</taxon>
        <taxon>Rhabditomorpha</taxon>
        <taxon>Rhabditoidea</taxon>
        <taxon>Rhabditidae</taxon>
        <taxon>Peloderinae</taxon>
        <taxon>Caenorhabditis</taxon>
    </lineage>
</organism>
<dbReference type="Proteomes" id="UP000005237">
    <property type="component" value="Unassembled WGS sequence"/>
</dbReference>
<evidence type="ECO:0000313" key="2">
    <source>
        <dbReference type="Proteomes" id="UP000005237"/>
    </source>
</evidence>
<sequence length="38" mass="4284">PPVPDVTPRGKEAEVVHEIVEQIHEEKFSEPKNYGQIG</sequence>
<proteinExistence type="predicted"/>
<reference evidence="2" key="1">
    <citation type="submission" date="2010-08" db="EMBL/GenBank/DDBJ databases">
        <authorList>
            <consortium name="Caenorhabditis japonica Sequencing Consortium"/>
            <person name="Wilson R.K."/>
        </authorList>
    </citation>
    <scope>NUCLEOTIDE SEQUENCE [LARGE SCALE GENOMIC DNA]</scope>
    <source>
        <strain evidence="2">DF5081</strain>
    </source>
</reference>
<dbReference type="EnsemblMetazoa" id="CJA38442.1">
    <property type="protein sequence ID" value="CJA38442.1"/>
    <property type="gene ID" value="WBGene00214289"/>
</dbReference>